<sequence length="104" mass="11744">MKETFSERSVDVDDVNAGDTKQEKLSLYDRFDQTVNFFAPDQAQYLSIIRAIAQEKLLSVPQEELELGAVRWAIRAGGRSPRAAKQFVEWAIAQNRKGASILDE</sequence>
<reference evidence="1" key="1">
    <citation type="submission" date="2019-08" db="EMBL/GenBank/DDBJ databases">
        <authorList>
            <person name="Kucharzyk K."/>
            <person name="Murdoch R.W."/>
            <person name="Higgins S."/>
            <person name="Loffler F."/>
        </authorList>
    </citation>
    <scope>NUCLEOTIDE SEQUENCE</scope>
</reference>
<proteinExistence type="predicted"/>
<accession>A0A645A1I9</accession>
<protein>
    <submittedName>
        <fullName evidence="1">Uncharacterized protein</fullName>
    </submittedName>
</protein>
<evidence type="ECO:0000313" key="1">
    <source>
        <dbReference type="EMBL" id="MPM46927.1"/>
    </source>
</evidence>
<dbReference type="EMBL" id="VSSQ01011478">
    <property type="protein sequence ID" value="MPM46927.1"/>
    <property type="molecule type" value="Genomic_DNA"/>
</dbReference>
<comment type="caution">
    <text evidence="1">The sequence shown here is derived from an EMBL/GenBank/DDBJ whole genome shotgun (WGS) entry which is preliminary data.</text>
</comment>
<gene>
    <name evidence="1" type="ORF">SDC9_93634</name>
</gene>
<dbReference type="AlphaFoldDB" id="A0A645A1I9"/>
<organism evidence="1">
    <name type="scientific">bioreactor metagenome</name>
    <dbReference type="NCBI Taxonomy" id="1076179"/>
    <lineage>
        <taxon>unclassified sequences</taxon>
        <taxon>metagenomes</taxon>
        <taxon>ecological metagenomes</taxon>
    </lineage>
</organism>
<dbReference type="InterPro" id="IPR008533">
    <property type="entry name" value="DUF815"/>
</dbReference>
<name>A0A645A1I9_9ZZZZ</name>
<dbReference type="Pfam" id="PF05673">
    <property type="entry name" value="DUF815"/>
    <property type="match status" value="1"/>
</dbReference>